<dbReference type="AlphaFoldDB" id="A0A6N6VND0"/>
<dbReference type="Proteomes" id="UP000468901">
    <property type="component" value="Unassembled WGS sequence"/>
</dbReference>
<dbReference type="SUPFAM" id="SSF46626">
    <property type="entry name" value="Cytochrome c"/>
    <property type="match status" value="1"/>
</dbReference>
<name>A0A6N6VND0_9HYPH</name>
<accession>A0A6N6VND0</accession>
<keyword evidence="3" id="KW-1185">Reference proteome</keyword>
<dbReference type="Gene3D" id="1.10.760.10">
    <property type="entry name" value="Cytochrome c-like domain"/>
    <property type="match status" value="1"/>
</dbReference>
<proteinExistence type="predicted"/>
<evidence type="ECO:0000256" key="1">
    <source>
        <dbReference type="SAM" id="SignalP"/>
    </source>
</evidence>
<keyword evidence="1" id="KW-0732">Signal</keyword>
<dbReference type="RefSeq" id="WP_152214280.1">
    <property type="nucleotide sequence ID" value="NZ_WESC01000001.1"/>
</dbReference>
<feature type="signal peptide" evidence="1">
    <location>
        <begin position="1"/>
        <end position="19"/>
    </location>
</feature>
<sequence length="134" mass="14411">MRFPGVLFLALVLCGHAAASPHTDYMLRCMGCHLPDGAETPGKVPPLKDHVAKFLAAEGGRAYLVQVPGTRQSALSNAAVADLLNWLVRNFDAVDVPANFTPYTEGEVAALRSHRLHDVAAERARLIKSLPKGN</sequence>
<feature type="chain" id="PRO_5026764505" description="Cytochrome C" evidence="1">
    <location>
        <begin position="20"/>
        <end position="134"/>
    </location>
</feature>
<gene>
    <name evidence="2" type="ORF">F2P47_00920</name>
</gene>
<evidence type="ECO:0000313" key="3">
    <source>
        <dbReference type="Proteomes" id="UP000468901"/>
    </source>
</evidence>
<dbReference type="GO" id="GO:0009055">
    <property type="term" value="F:electron transfer activity"/>
    <property type="evidence" value="ECO:0007669"/>
    <property type="project" value="InterPro"/>
</dbReference>
<comment type="caution">
    <text evidence="2">The sequence shown here is derived from an EMBL/GenBank/DDBJ whole genome shotgun (WGS) entry which is preliminary data.</text>
</comment>
<organism evidence="2 3">
    <name type="scientific">Parvibaculum sedimenti</name>
    <dbReference type="NCBI Taxonomy" id="2608632"/>
    <lineage>
        <taxon>Bacteria</taxon>
        <taxon>Pseudomonadati</taxon>
        <taxon>Pseudomonadota</taxon>
        <taxon>Alphaproteobacteria</taxon>
        <taxon>Hyphomicrobiales</taxon>
        <taxon>Parvibaculaceae</taxon>
        <taxon>Parvibaculum</taxon>
    </lineage>
</organism>
<dbReference type="EMBL" id="WESC01000001">
    <property type="protein sequence ID" value="KAB7742727.1"/>
    <property type="molecule type" value="Genomic_DNA"/>
</dbReference>
<protein>
    <recommendedName>
        <fullName evidence="4">Cytochrome C</fullName>
    </recommendedName>
</protein>
<evidence type="ECO:0008006" key="4">
    <source>
        <dbReference type="Google" id="ProtNLM"/>
    </source>
</evidence>
<evidence type="ECO:0000313" key="2">
    <source>
        <dbReference type="EMBL" id="KAB7742727.1"/>
    </source>
</evidence>
<reference evidence="2 3" key="1">
    <citation type="submission" date="2019-09" db="EMBL/GenBank/DDBJ databases">
        <title>Parvibaculum sedimenti sp. nov., isolated from sediment.</title>
        <authorList>
            <person name="Wang Y."/>
        </authorList>
    </citation>
    <scope>NUCLEOTIDE SEQUENCE [LARGE SCALE GENOMIC DNA]</scope>
    <source>
        <strain evidence="2 3">HXT-9</strain>
    </source>
</reference>
<dbReference type="GO" id="GO:0020037">
    <property type="term" value="F:heme binding"/>
    <property type="evidence" value="ECO:0007669"/>
    <property type="project" value="InterPro"/>
</dbReference>
<dbReference type="InterPro" id="IPR036909">
    <property type="entry name" value="Cyt_c-like_dom_sf"/>
</dbReference>